<dbReference type="InterPro" id="IPR001647">
    <property type="entry name" value="HTH_TetR"/>
</dbReference>
<evidence type="ECO:0000256" key="3">
    <source>
        <dbReference type="ARBA" id="ARBA00023163"/>
    </source>
</evidence>
<dbReference type="Gene3D" id="1.10.10.60">
    <property type="entry name" value="Homeodomain-like"/>
    <property type="match status" value="1"/>
</dbReference>
<dbReference type="PANTHER" id="PTHR30055">
    <property type="entry name" value="HTH-TYPE TRANSCRIPTIONAL REGULATOR RUTR"/>
    <property type="match status" value="1"/>
</dbReference>
<evidence type="ECO:0000256" key="1">
    <source>
        <dbReference type="ARBA" id="ARBA00023015"/>
    </source>
</evidence>
<dbReference type="Pfam" id="PF16859">
    <property type="entry name" value="TetR_C_11"/>
    <property type="match status" value="1"/>
</dbReference>
<dbReference type="InterPro" id="IPR009057">
    <property type="entry name" value="Homeodomain-like_sf"/>
</dbReference>
<evidence type="ECO:0000313" key="8">
    <source>
        <dbReference type="Proteomes" id="UP000606044"/>
    </source>
</evidence>
<evidence type="ECO:0000313" key="7">
    <source>
        <dbReference type="EMBL" id="GGF64617.1"/>
    </source>
</evidence>
<evidence type="ECO:0000256" key="2">
    <source>
        <dbReference type="ARBA" id="ARBA00023125"/>
    </source>
</evidence>
<dbReference type="InterPro" id="IPR050109">
    <property type="entry name" value="HTH-type_TetR-like_transc_reg"/>
</dbReference>
<dbReference type="AlphaFoldDB" id="A0A917C1Q9"/>
<gene>
    <name evidence="7" type="ORF">GCM10007301_25500</name>
</gene>
<dbReference type="InterPro" id="IPR036271">
    <property type="entry name" value="Tet_transcr_reg_TetR-rel_C_sf"/>
</dbReference>
<dbReference type="SUPFAM" id="SSF46689">
    <property type="entry name" value="Homeodomain-like"/>
    <property type="match status" value="1"/>
</dbReference>
<reference evidence="7" key="1">
    <citation type="journal article" date="2014" name="Int. J. Syst. Evol. Microbiol.">
        <title>Complete genome sequence of Corynebacterium casei LMG S-19264T (=DSM 44701T), isolated from a smear-ripened cheese.</title>
        <authorList>
            <consortium name="US DOE Joint Genome Institute (JGI-PGF)"/>
            <person name="Walter F."/>
            <person name="Albersmeier A."/>
            <person name="Kalinowski J."/>
            <person name="Ruckert C."/>
        </authorList>
    </citation>
    <scope>NUCLEOTIDE SEQUENCE</scope>
    <source>
        <strain evidence="7">CCM 7897</strain>
    </source>
</reference>
<feature type="DNA-binding region" description="H-T-H motif" evidence="4">
    <location>
        <begin position="50"/>
        <end position="69"/>
    </location>
</feature>
<dbReference type="Gene3D" id="1.10.357.10">
    <property type="entry name" value="Tetracycline Repressor, domain 2"/>
    <property type="match status" value="1"/>
</dbReference>
<feature type="region of interest" description="Disordered" evidence="5">
    <location>
        <begin position="1"/>
        <end position="26"/>
    </location>
</feature>
<feature type="domain" description="HTH tetR-type" evidence="6">
    <location>
        <begin position="27"/>
        <end position="87"/>
    </location>
</feature>
<evidence type="ECO:0000256" key="4">
    <source>
        <dbReference type="PROSITE-ProRule" id="PRU00335"/>
    </source>
</evidence>
<evidence type="ECO:0000259" key="6">
    <source>
        <dbReference type="PROSITE" id="PS50977"/>
    </source>
</evidence>
<proteinExistence type="predicted"/>
<reference evidence="7" key="2">
    <citation type="submission" date="2020-09" db="EMBL/GenBank/DDBJ databases">
        <authorList>
            <person name="Sun Q."/>
            <person name="Sedlacek I."/>
        </authorList>
    </citation>
    <scope>NUCLEOTIDE SEQUENCE</scope>
    <source>
        <strain evidence="7">CCM 7897</strain>
    </source>
</reference>
<name>A0A917C1Q9_9HYPH</name>
<comment type="caution">
    <text evidence="7">The sequence shown here is derived from an EMBL/GenBank/DDBJ whole genome shotgun (WGS) entry which is preliminary data.</text>
</comment>
<dbReference type="PANTHER" id="PTHR30055:SF148">
    <property type="entry name" value="TETR-FAMILY TRANSCRIPTIONAL REGULATOR"/>
    <property type="match status" value="1"/>
</dbReference>
<accession>A0A917C1Q9</accession>
<dbReference type="PRINTS" id="PR00455">
    <property type="entry name" value="HTHTETR"/>
</dbReference>
<sequence>MGEHSADVAPKGKAAPRRTSIGGRRNPASASAILEAAEAILSETGLAGFSIEAVARRAGAGKPTIYRWWPNRSALLMDVYARQKETVLRVDTGTLEGDLVELLTRLFAFWRDTPAGATFRSIIAEAQSDPASLAALQSFLADRRAYVGEVVARGIARGDLPPKADLPSLVELIFGFAWMRLLTGDIAAPDADHVPDALPARVRLLLRGAAATA</sequence>
<keyword evidence="1" id="KW-0805">Transcription regulation</keyword>
<dbReference type="PROSITE" id="PS50977">
    <property type="entry name" value="HTH_TETR_2"/>
    <property type="match status" value="1"/>
</dbReference>
<evidence type="ECO:0000256" key="5">
    <source>
        <dbReference type="SAM" id="MobiDB-lite"/>
    </source>
</evidence>
<dbReference type="SUPFAM" id="SSF48498">
    <property type="entry name" value="Tetracyclin repressor-like, C-terminal domain"/>
    <property type="match status" value="1"/>
</dbReference>
<dbReference type="RefSeq" id="WP_188579068.1">
    <property type="nucleotide sequence ID" value="NZ_BMCT01000003.1"/>
</dbReference>
<dbReference type="EMBL" id="BMCT01000003">
    <property type="protein sequence ID" value="GGF64617.1"/>
    <property type="molecule type" value="Genomic_DNA"/>
</dbReference>
<protein>
    <submittedName>
        <fullName evidence="7">TetR family transcriptional regulator</fullName>
    </submittedName>
</protein>
<keyword evidence="3" id="KW-0804">Transcription</keyword>
<dbReference type="GO" id="GO:0003700">
    <property type="term" value="F:DNA-binding transcription factor activity"/>
    <property type="evidence" value="ECO:0007669"/>
    <property type="project" value="TreeGrafter"/>
</dbReference>
<keyword evidence="8" id="KW-1185">Reference proteome</keyword>
<dbReference type="InterPro" id="IPR011075">
    <property type="entry name" value="TetR_C"/>
</dbReference>
<organism evidence="7 8">
    <name type="scientific">Azorhizobium oxalatiphilum</name>
    <dbReference type="NCBI Taxonomy" id="980631"/>
    <lineage>
        <taxon>Bacteria</taxon>
        <taxon>Pseudomonadati</taxon>
        <taxon>Pseudomonadota</taxon>
        <taxon>Alphaproteobacteria</taxon>
        <taxon>Hyphomicrobiales</taxon>
        <taxon>Xanthobacteraceae</taxon>
        <taxon>Azorhizobium</taxon>
    </lineage>
</organism>
<dbReference type="Pfam" id="PF00440">
    <property type="entry name" value="TetR_N"/>
    <property type="match status" value="1"/>
</dbReference>
<keyword evidence="2 4" id="KW-0238">DNA-binding</keyword>
<dbReference type="Proteomes" id="UP000606044">
    <property type="component" value="Unassembled WGS sequence"/>
</dbReference>
<dbReference type="GO" id="GO:0000976">
    <property type="term" value="F:transcription cis-regulatory region binding"/>
    <property type="evidence" value="ECO:0007669"/>
    <property type="project" value="TreeGrafter"/>
</dbReference>